<comment type="caution">
    <text evidence="7">The sequence shown here is derived from an EMBL/GenBank/DDBJ whole genome shotgun (WGS) entry which is preliminary data.</text>
</comment>
<dbReference type="Pfam" id="PF01370">
    <property type="entry name" value="Epimerase"/>
    <property type="match status" value="1"/>
</dbReference>
<evidence type="ECO:0000313" key="7">
    <source>
        <dbReference type="EMBL" id="KMS70926.1"/>
    </source>
</evidence>
<protein>
    <recommendedName>
        <fullName evidence="3">UDP-glucose 4-epimerase</fullName>
    </recommendedName>
    <alternativeName>
        <fullName evidence="5">Galactowaldenase</fullName>
    </alternativeName>
    <alternativeName>
        <fullName evidence="4">UDP-galactose 4-epimerase</fullName>
    </alternativeName>
</protein>
<dbReference type="EMBL" id="LFNT01000042">
    <property type="protein sequence ID" value="KMS70926.1"/>
    <property type="molecule type" value="Genomic_DNA"/>
</dbReference>
<comment type="similarity">
    <text evidence="2">Belongs to the NAD(P)-dependent epimerase/dehydratase family.</text>
</comment>
<reference evidence="7 8" key="1">
    <citation type="submission" date="2015-06" db="EMBL/GenBank/DDBJ databases">
        <authorList>
            <person name="Ju K.-S."/>
            <person name="Doroghazi J.R."/>
            <person name="Metcalf W.W."/>
        </authorList>
    </citation>
    <scope>NUCLEOTIDE SEQUENCE [LARGE SCALE GENOMIC DNA]</scope>
    <source>
        <strain evidence="7 8">NRRL 3414</strain>
    </source>
</reference>
<evidence type="ECO:0000259" key="6">
    <source>
        <dbReference type="Pfam" id="PF01370"/>
    </source>
</evidence>
<dbReference type="AlphaFoldDB" id="A0A0J7Z4B4"/>
<evidence type="ECO:0000256" key="3">
    <source>
        <dbReference type="ARBA" id="ARBA00018569"/>
    </source>
</evidence>
<name>A0A0J7Z4B4_STRVR</name>
<evidence type="ECO:0000256" key="1">
    <source>
        <dbReference type="ARBA" id="ARBA00004947"/>
    </source>
</evidence>
<dbReference type="PANTHER" id="PTHR43725">
    <property type="entry name" value="UDP-GLUCOSE 4-EPIMERASE"/>
    <property type="match status" value="1"/>
</dbReference>
<gene>
    <name evidence="7" type="ORF">ACM01_29320</name>
</gene>
<dbReference type="OrthoDB" id="9801785at2"/>
<comment type="pathway">
    <text evidence="1">Carbohydrate metabolism; galactose metabolism.</text>
</comment>
<dbReference type="RefSeq" id="WP_048584402.1">
    <property type="nucleotide sequence ID" value="NZ_LFNT01000042.1"/>
</dbReference>
<dbReference type="PANTHER" id="PTHR43725:SF53">
    <property type="entry name" value="UDP-ARABINOSE 4-EPIMERASE 1"/>
    <property type="match status" value="1"/>
</dbReference>
<sequence length="327" mass="34432">MANSPISHDRTLRRAAVTGGSGFVGRNLVAALLSAGIEVRSVDNRPSEPVPGASAVTADLRDPQQAVEALADVDVVFHLAGNPSGTVSVEDPLLDFSSNAVVGINVLEAVRHHAGTRLLYLSTAMVYGQPETTPCHEKDPCRPFYPYGASKLAVEHWLNSYVAAYGIDASAARAFVVYGPGEDPRRAGAEPGQFLRWHLNGAPIRITGDPDTKIRDFVHVDDLIAGLLVAARRGEPGAVYNVGSGTSVSLRELVSVIEAATGRSAEVTVDERDLTDSYALVADISALRELGYEPRTPLGDGIQRLAAAMGPAPALPALSTVLSATNH</sequence>
<dbReference type="PATRIC" id="fig|1938.3.peg.5598"/>
<feature type="domain" description="NAD-dependent epimerase/dehydratase" evidence="6">
    <location>
        <begin position="16"/>
        <end position="243"/>
    </location>
</feature>
<organism evidence="7 8">
    <name type="scientific">Streptomyces viridochromogenes</name>
    <dbReference type="NCBI Taxonomy" id="1938"/>
    <lineage>
        <taxon>Bacteria</taxon>
        <taxon>Bacillati</taxon>
        <taxon>Actinomycetota</taxon>
        <taxon>Actinomycetes</taxon>
        <taxon>Kitasatosporales</taxon>
        <taxon>Streptomycetaceae</taxon>
        <taxon>Streptomyces</taxon>
    </lineage>
</organism>
<accession>A0A0J7Z4B4</accession>
<dbReference type="InterPro" id="IPR001509">
    <property type="entry name" value="Epimerase_deHydtase"/>
</dbReference>
<evidence type="ECO:0000256" key="4">
    <source>
        <dbReference type="ARBA" id="ARBA00031367"/>
    </source>
</evidence>
<proteinExistence type="inferred from homology"/>
<evidence type="ECO:0000313" key="8">
    <source>
        <dbReference type="Proteomes" id="UP000037432"/>
    </source>
</evidence>
<dbReference type="InterPro" id="IPR036291">
    <property type="entry name" value="NAD(P)-bd_dom_sf"/>
</dbReference>
<dbReference type="SUPFAM" id="SSF51735">
    <property type="entry name" value="NAD(P)-binding Rossmann-fold domains"/>
    <property type="match status" value="1"/>
</dbReference>
<evidence type="ECO:0000256" key="2">
    <source>
        <dbReference type="ARBA" id="ARBA00007637"/>
    </source>
</evidence>
<dbReference type="Proteomes" id="UP000037432">
    <property type="component" value="Unassembled WGS sequence"/>
</dbReference>
<evidence type="ECO:0000256" key="5">
    <source>
        <dbReference type="ARBA" id="ARBA00033067"/>
    </source>
</evidence>
<dbReference type="Gene3D" id="3.40.50.720">
    <property type="entry name" value="NAD(P)-binding Rossmann-like Domain"/>
    <property type="match status" value="1"/>
</dbReference>